<dbReference type="GO" id="GO:0005524">
    <property type="term" value="F:ATP binding"/>
    <property type="evidence" value="ECO:0007669"/>
    <property type="project" value="UniProtKB-KW"/>
</dbReference>
<dbReference type="InterPro" id="IPR003594">
    <property type="entry name" value="HATPase_dom"/>
</dbReference>
<dbReference type="Gene3D" id="3.40.50.2300">
    <property type="match status" value="1"/>
</dbReference>
<dbReference type="Pfam" id="PF02518">
    <property type="entry name" value="HATPase_c"/>
    <property type="match status" value="1"/>
</dbReference>
<dbReference type="SUPFAM" id="SSF55785">
    <property type="entry name" value="PYP-like sensor domain (PAS domain)"/>
    <property type="match status" value="1"/>
</dbReference>
<evidence type="ECO:0000313" key="24">
    <source>
        <dbReference type="EMBL" id="TMQ61041.1"/>
    </source>
</evidence>
<feature type="transmembrane region" description="Helical" evidence="19">
    <location>
        <begin position="239"/>
        <end position="258"/>
    </location>
</feature>
<keyword evidence="14" id="KW-0902">Two-component regulatory system</keyword>
<evidence type="ECO:0000256" key="11">
    <source>
        <dbReference type="ARBA" id="ARBA00022777"/>
    </source>
</evidence>
<keyword evidence="6 16" id="KW-0597">Phosphoprotein</keyword>
<keyword evidence="12" id="KW-0067">ATP-binding</keyword>
<keyword evidence="9" id="KW-0677">Repeat</keyword>
<dbReference type="SMART" id="SM00091">
    <property type="entry name" value="PAS"/>
    <property type="match status" value="1"/>
</dbReference>
<dbReference type="CDD" id="cd17580">
    <property type="entry name" value="REC_2_DhkD-like"/>
    <property type="match status" value="1"/>
</dbReference>
<evidence type="ECO:0000256" key="14">
    <source>
        <dbReference type="ARBA" id="ARBA00023012"/>
    </source>
</evidence>
<comment type="caution">
    <text evidence="24">The sequence shown here is derived from an EMBL/GenBank/DDBJ whole genome shotgun (WGS) entry which is preliminary data.</text>
</comment>
<dbReference type="PRINTS" id="PR00344">
    <property type="entry name" value="BCTRLSENSOR"/>
</dbReference>
<dbReference type="PANTHER" id="PTHR43547:SF2">
    <property type="entry name" value="HYBRID SIGNAL TRANSDUCTION HISTIDINE KINASE C"/>
    <property type="match status" value="1"/>
</dbReference>
<dbReference type="FunFam" id="2.10.70.100:FF:000001">
    <property type="entry name" value="Sensory transduction histidine kinase"/>
    <property type="match status" value="1"/>
</dbReference>
<evidence type="ECO:0000256" key="1">
    <source>
        <dbReference type="ARBA" id="ARBA00000085"/>
    </source>
</evidence>
<feature type="domain" description="Histidine kinase" evidence="20">
    <location>
        <begin position="493"/>
        <end position="710"/>
    </location>
</feature>
<dbReference type="SMART" id="SM00086">
    <property type="entry name" value="PAC"/>
    <property type="match status" value="1"/>
</dbReference>
<dbReference type="PROSITE" id="PS50110">
    <property type="entry name" value="RESPONSE_REGULATORY"/>
    <property type="match status" value="1"/>
</dbReference>
<comment type="catalytic activity">
    <reaction evidence="1">
        <text>ATP + protein L-histidine = ADP + protein N-phospho-L-histidine.</text>
        <dbReference type="EC" id="2.7.13.3"/>
    </reaction>
</comment>
<evidence type="ECO:0000256" key="2">
    <source>
        <dbReference type="ARBA" id="ARBA00004429"/>
    </source>
</evidence>
<dbReference type="InterPro" id="IPR004358">
    <property type="entry name" value="Sig_transdc_His_kin-like_C"/>
</dbReference>
<accession>A0A538TBM3</accession>
<dbReference type="InterPro" id="IPR035965">
    <property type="entry name" value="PAS-like_dom_sf"/>
</dbReference>
<dbReference type="FunFam" id="3.30.565.10:FF:000023">
    <property type="entry name" value="PAS domain-containing sensor histidine kinase"/>
    <property type="match status" value="1"/>
</dbReference>
<dbReference type="SMART" id="SM00448">
    <property type="entry name" value="REC"/>
    <property type="match status" value="1"/>
</dbReference>
<sequence length="863" mass="94229">MKVPRPSGQDILAYLLVTAAYVVAGKVGLRLASVNASATAVWPPTGIALAAFLLLGPRIWPSVLLGAFLVNVTTAGTPATSLGIAVGNTLEGLLGSHLVRRFAGGLRVFDQPSTIFKFAALAGILAPAVSATIGATTLMRGGLAQWSDLGPIWVTWWLGDAAGALVVTPLVMLWWLDHELTWTPRRWVEYSVLLLTLVASAFFVFSSWSPVEGKRYPIQYFCLPPLLWSSFRFGQRESAAALALLTAIAIQGTLGGHGPFAGRSLNESFLLLQGFMAVLSVTMLATAAAVVERRRGETSVRHVNEELEHRVVERTEQIWRANEELREEAAKRARQRGKLERSEARLREAQRAARMGSWEWDITRDTIWWSEELYSIYGVDPASFSASYESYMGLIHPEDRAYAKEVVSSALEAKRPFTFEHRIVRPDGSERVVLGQGDVLLDESGRPTRMTGTSQDITEHKTAENEREALVRAEVGRKEAEEANRIKDEFLAILSHELRTPLNAIAGWANLLKEGKLDATLTARAVETIDRNVKIQSHLISDILDISRMTSGRLVLKTQPVKIASVIDGTLDTMRPAAEARKVTLKRDVSSPGSLVFGDPDRLQQVVWNLLSNAIKFAPEGGRVAIQVTEEGAAVRILVEDDGPGIDPEFLPYIFERFRQSDATGTRRHGGLGLGLAIVKRLVELHHGTVSASNRPGKGAAFEVRLPLASAPEDRGAEARATLDPGDDHGSTPALHGKRILLVEDEEDSRELIEMFLARCGAEVVAVGSAGEAVLSFETRPPDLVISDIAMPGKSGYELIRELRSLPREKGGGVPALALTAYAASEDVDKALRAGFDLHIAKPVEMRELARRAADLIRDSRAR</sequence>
<feature type="domain" description="PAS" evidence="22">
    <location>
        <begin position="342"/>
        <end position="414"/>
    </location>
</feature>
<dbReference type="CDD" id="cd16922">
    <property type="entry name" value="HATPase_EvgS-ArcB-TorS-like"/>
    <property type="match status" value="1"/>
</dbReference>
<feature type="region of interest" description="Disordered" evidence="18">
    <location>
        <begin position="711"/>
        <end position="734"/>
    </location>
</feature>
<evidence type="ECO:0000256" key="16">
    <source>
        <dbReference type="PROSITE-ProRule" id="PRU00169"/>
    </source>
</evidence>
<evidence type="ECO:0000256" key="9">
    <source>
        <dbReference type="ARBA" id="ARBA00022737"/>
    </source>
</evidence>
<feature type="transmembrane region" description="Helical" evidence="19">
    <location>
        <begin position="187"/>
        <end position="205"/>
    </location>
</feature>
<feature type="domain" description="Response regulatory" evidence="21">
    <location>
        <begin position="739"/>
        <end position="857"/>
    </location>
</feature>
<dbReference type="InterPro" id="IPR007895">
    <property type="entry name" value="MASE1"/>
</dbReference>
<evidence type="ECO:0000256" key="19">
    <source>
        <dbReference type="SAM" id="Phobius"/>
    </source>
</evidence>
<keyword evidence="17" id="KW-0175">Coiled coil</keyword>
<feature type="coiled-coil region" evidence="17">
    <location>
        <begin position="304"/>
        <end position="352"/>
    </location>
</feature>
<keyword evidence="13 19" id="KW-1133">Transmembrane helix</keyword>
<feature type="transmembrane region" description="Helical" evidence="19">
    <location>
        <begin position="270"/>
        <end position="291"/>
    </location>
</feature>
<feature type="domain" description="PAC" evidence="23">
    <location>
        <begin position="417"/>
        <end position="469"/>
    </location>
</feature>
<reference evidence="24 25" key="1">
    <citation type="journal article" date="2019" name="Nat. Microbiol.">
        <title>Mediterranean grassland soil C-N compound turnover is dependent on rainfall and depth, and is mediated by genomically divergent microorganisms.</title>
        <authorList>
            <person name="Diamond S."/>
            <person name="Andeer P.F."/>
            <person name="Li Z."/>
            <person name="Crits-Christoph A."/>
            <person name="Burstein D."/>
            <person name="Anantharaman K."/>
            <person name="Lane K.R."/>
            <person name="Thomas B.C."/>
            <person name="Pan C."/>
            <person name="Northen T.R."/>
            <person name="Banfield J.F."/>
        </authorList>
    </citation>
    <scope>NUCLEOTIDE SEQUENCE [LARGE SCALE GENOMIC DNA]</scope>
    <source>
        <strain evidence="24">WS_5</strain>
    </source>
</reference>
<dbReference type="InterPro" id="IPR003661">
    <property type="entry name" value="HisK_dim/P_dom"/>
</dbReference>
<dbReference type="Pfam" id="PF00072">
    <property type="entry name" value="Response_reg"/>
    <property type="match status" value="1"/>
</dbReference>
<dbReference type="Gene3D" id="1.10.287.130">
    <property type="match status" value="1"/>
</dbReference>
<dbReference type="SUPFAM" id="SSF52172">
    <property type="entry name" value="CheY-like"/>
    <property type="match status" value="1"/>
</dbReference>
<gene>
    <name evidence="24" type="ORF">E6K75_02240</name>
</gene>
<evidence type="ECO:0000313" key="25">
    <source>
        <dbReference type="Proteomes" id="UP000320913"/>
    </source>
</evidence>
<keyword evidence="5" id="KW-0997">Cell inner membrane</keyword>
<dbReference type="EMBL" id="VBOV01000055">
    <property type="protein sequence ID" value="TMQ61041.1"/>
    <property type="molecule type" value="Genomic_DNA"/>
</dbReference>
<dbReference type="FunFam" id="3.30.450.20:FF:000088">
    <property type="entry name" value="Sensory transduction histidine kinase"/>
    <property type="match status" value="1"/>
</dbReference>
<evidence type="ECO:0000259" key="21">
    <source>
        <dbReference type="PROSITE" id="PS50110"/>
    </source>
</evidence>
<organism evidence="24 25">
    <name type="scientific">Eiseniibacteriota bacterium</name>
    <dbReference type="NCBI Taxonomy" id="2212470"/>
    <lineage>
        <taxon>Bacteria</taxon>
        <taxon>Candidatus Eiseniibacteriota</taxon>
    </lineage>
</organism>
<dbReference type="Gene3D" id="3.30.565.10">
    <property type="entry name" value="Histidine kinase-like ATPase, C-terminal domain"/>
    <property type="match status" value="1"/>
</dbReference>
<dbReference type="CDD" id="cd00082">
    <property type="entry name" value="HisKA"/>
    <property type="match status" value="1"/>
</dbReference>
<evidence type="ECO:0000259" key="22">
    <source>
        <dbReference type="PROSITE" id="PS50112"/>
    </source>
</evidence>
<evidence type="ECO:0000256" key="13">
    <source>
        <dbReference type="ARBA" id="ARBA00022989"/>
    </source>
</evidence>
<comment type="subcellular location">
    <subcellularLocation>
        <location evidence="2">Cell inner membrane</location>
        <topology evidence="2">Multi-pass membrane protein</topology>
    </subcellularLocation>
</comment>
<dbReference type="SUPFAM" id="SSF55874">
    <property type="entry name" value="ATPase domain of HSP90 chaperone/DNA topoisomerase II/histidine kinase"/>
    <property type="match status" value="1"/>
</dbReference>
<dbReference type="GO" id="GO:0000155">
    <property type="term" value="F:phosphorelay sensor kinase activity"/>
    <property type="evidence" value="ECO:0007669"/>
    <property type="project" value="InterPro"/>
</dbReference>
<evidence type="ECO:0000259" key="23">
    <source>
        <dbReference type="PROSITE" id="PS50113"/>
    </source>
</evidence>
<keyword evidence="15 19" id="KW-0472">Membrane</keyword>
<dbReference type="GO" id="GO:0005886">
    <property type="term" value="C:plasma membrane"/>
    <property type="evidence" value="ECO:0007669"/>
    <property type="project" value="UniProtKB-SubCell"/>
</dbReference>
<keyword evidence="11" id="KW-0418">Kinase</keyword>
<evidence type="ECO:0000256" key="12">
    <source>
        <dbReference type="ARBA" id="ARBA00022840"/>
    </source>
</evidence>
<proteinExistence type="predicted"/>
<dbReference type="Gene3D" id="3.30.450.20">
    <property type="entry name" value="PAS domain"/>
    <property type="match status" value="1"/>
</dbReference>
<dbReference type="AlphaFoldDB" id="A0A538TBM3"/>
<feature type="modified residue" description="4-aspartylphosphate" evidence="16">
    <location>
        <position position="788"/>
    </location>
</feature>
<evidence type="ECO:0000256" key="15">
    <source>
        <dbReference type="ARBA" id="ARBA00023136"/>
    </source>
</evidence>
<dbReference type="PROSITE" id="PS50112">
    <property type="entry name" value="PAS"/>
    <property type="match status" value="1"/>
</dbReference>
<evidence type="ECO:0000256" key="7">
    <source>
        <dbReference type="ARBA" id="ARBA00022679"/>
    </source>
</evidence>
<evidence type="ECO:0000256" key="5">
    <source>
        <dbReference type="ARBA" id="ARBA00022519"/>
    </source>
</evidence>
<evidence type="ECO:0000256" key="8">
    <source>
        <dbReference type="ARBA" id="ARBA00022692"/>
    </source>
</evidence>
<dbReference type="Gene3D" id="2.10.70.100">
    <property type="match status" value="1"/>
</dbReference>
<dbReference type="InterPro" id="IPR005467">
    <property type="entry name" value="His_kinase_dom"/>
</dbReference>
<dbReference type="Pfam" id="PF00512">
    <property type="entry name" value="HisKA"/>
    <property type="match status" value="1"/>
</dbReference>
<evidence type="ECO:0000256" key="6">
    <source>
        <dbReference type="ARBA" id="ARBA00022553"/>
    </source>
</evidence>
<dbReference type="InterPro" id="IPR001789">
    <property type="entry name" value="Sig_transdc_resp-reg_receiver"/>
</dbReference>
<dbReference type="SMART" id="SM00388">
    <property type="entry name" value="HisKA"/>
    <property type="match status" value="1"/>
</dbReference>
<dbReference type="PANTHER" id="PTHR43547">
    <property type="entry name" value="TWO-COMPONENT HISTIDINE KINASE"/>
    <property type="match status" value="1"/>
</dbReference>
<dbReference type="NCBIfam" id="TIGR00229">
    <property type="entry name" value="sensory_box"/>
    <property type="match status" value="1"/>
</dbReference>
<evidence type="ECO:0000256" key="3">
    <source>
        <dbReference type="ARBA" id="ARBA00012438"/>
    </source>
</evidence>
<dbReference type="Pfam" id="PF08447">
    <property type="entry name" value="PAS_3"/>
    <property type="match status" value="1"/>
</dbReference>
<dbReference type="Pfam" id="PF05231">
    <property type="entry name" value="MASE1"/>
    <property type="match status" value="1"/>
</dbReference>
<feature type="transmembrane region" description="Helical" evidence="19">
    <location>
        <begin position="151"/>
        <end position="175"/>
    </location>
</feature>
<dbReference type="CDD" id="cd00130">
    <property type="entry name" value="PAS"/>
    <property type="match status" value="1"/>
</dbReference>
<keyword evidence="4" id="KW-1003">Cell membrane</keyword>
<dbReference type="InterPro" id="IPR011006">
    <property type="entry name" value="CheY-like_superfamily"/>
</dbReference>
<evidence type="ECO:0000256" key="17">
    <source>
        <dbReference type="SAM" id="Coils"/>
    </source>
</evidence>
<keyword evidence="8 19" id="KW-0812">Transmembrane</keyword>
<keyword evidence="10" id="KW-0547">Nucleotide-binding</keyword>
<dbReference type="EC" id="2.7.13.3" evidence="3"/>
<evidence type="ECO:0000256" key="4">
    <source>
        <dbReference type="ARBA" id="ARBA00022475"/>
    </source>
</evidence>
<dbReference type="InterPro" id="IPR001610">
    <property type="entry name" value="PAC"/>
</dbReference>
<dbReference type="Proteomes" id="UP000320913">
    <property type="component" value="Unassembled WGS sequence"/>
</dbReference>
<dbReference type="InterPro" id="IPR036097">
    <property type="entry name" value="HisK_dim/P_sf"/>
</dbReference>
<dbReference type="InterPro" id="IPR036890">
    <property type="entry name" value="HATPase_C_sf"/>
</dbReference>
<dbReference type="SMART" id="SM00387">
    <property type="entry name" value="HATPase_c"/>
    <property type="match status" value="1"/>
</dbReference>
<feature type="transmembrane region" description="Helical" evidence="19">
    <location>
        <begin position="12"/>
        <end position="32"/>
    </location>
</feature>
<name>A0A538TBM3_UNCEI</name>
<protein>
    <recommendedName>
        <fullName evidence="3">histidine kinase</fullName>
        <ecNumber evidence="3">2.7.13.3</ecNumber>
    </recommendedName>
</protein>
<evidence type="ECO:0000256" key="10">
    <source>
        <dbReference type="ARBA" id="ARBA00022741"/>
    </source>
</evidence>
<dbReference type="PROSITE" id="PS50109">
    <property type="entry name" value="HIS_KIN"/>
    <property type="match status" value="1"/>
</dbReference>
<dbReference type="InterPro" id="IPR000014">
    <property type="entry name" value="PAS"/>
</dbReference>
<evidence type="ECO:0000256" key="18">
    <source>
        <dbReference type="SAM" id="MobiDB-lite"/>
    </source>
</evidence>
<keyword evidence="7" id="KW-0808">Transferase</keyword>
<dbReference type="InterPro" id="IPR000700">
    <property type="entry name" value="PAS-assoc_C"/>
</dbReference>
<feature type="transmembrane region" description="Helical" evidence="19">
    <location>
        <begin position="115"/>
        <end position="139"/>
    </location>
</feature>
<dbReference type="PROSITE" id="PS50113">
    <property type="entry name" value="PAC"/>
    <property type="match status" value="1"/>
</dbReference>
<dbReference type="SUPFAM" id="SSF47384">
    <property type="entry name" value="Homodimeric domain of signal transducing histidine kinase"/>
    <property type="match status" value="1"/>
</dbReference>
<evidence type="ECO:0000259" key="20">
    <source>
        <dbReference type="PROSITE" id="PS50109"/>
    </source>
</evidence>
<dbReference type="InterPro" id="IPR013655">
    <property type="entry name" value="PAS_fold_3"/>
</dbReference>